<accession>A0ABS8Y321</accession>
<reference evidence="2 3" key="1">
    <citation type="submission" date="2021-12" db="EMBL/GenBank/DDBJ databases">
        <title>Genome seq of P8.</title>
        <authorList>
            <person name="Seo T."/>
        </authorList>
    </citation>
    <scope>NUCLEOTIDE SEQUENCE [LARGE SCALE GENOMIC DNA]</scope>
    <source>
        <strain evidence="2 3">P8</strain>
    </source>
</reference>
<name>A0ABS8Y321_9BURK</name>
<comment type="caution">
    <text evidence="2">The sequence shown here is derived from an EMBL/GenBank/DDBJ whole genome shotgun (WGS) entry which is preliminary data.</text>
</comment>
<dbReference type="Proteomes" id="UP001200741">
    <property type="component" value="Unassembled WGS sequence"/>
</dbReference>
<evidence type="ECO:0000313" key="3">
    <source>
        <dbReference type="Proteomes" id="UP001200741"/>
    </source>
</evidence>
<protein>
    <submittedName>
        <fullName evidence="2">Uncharacterized protein</fullName>
    </submittedName>
</protein>
<evidence type="ECO:0000313" key="2">
    <source>
        <dbReference type="EMBL" id="MCE4558168.1"/>
    </source>
</evidence>
<organism evidence="2 3">
    <name type="scientific">Pelomonas cellulosilytica</name>
    <dbReference type="NCBI Taxonomy" id="2906762"/>
    <lineage>
        <taxon>Bacteria</taxon>
        <taxon>Pseudomonadati</taxon>
        <taxon>Pseudomonadota</taxon>
        <taxon>Betaproteobacteria</taxon>
        <taxon>Burkholderiales</taxon>
        <taxon>Sphaerotilaceae</taxon>
        <taxon>Roseateles</taxon>
    </lineage>
</organism>
<feature type="chain" id="PRO_5047095808" evidence="1">
    <location>
        <begin position="19"/>
        <end position="289"/>
    </location>
</feature>
<feature type="signal peptide" evidence="1">
    <location>
        <begin position="1"/>
        <end position="18"/>
    </location>
</feature>
<gene>
    <name evidence="2" type="ORF">LXT13_27675</name>
</gene>
<proteinExistence type="predicted"/>
<dbReference type="RefSeq" id="WP_233375617.1">
    <property type="nucleotide sequence ID" value="NZ_JAJTWU010000019.1"/>
</dbReference>
<keyword evidence="3" id="KW-1185">Reference proteome</keyword>
<dbReference type="EMBL" id="JAJTWU010000019">
    <property type="protein sequence ID" value="MCE4558168.1"/>
    <property type="molecule type" value="Genomic_DNA"/>
</dbReference>
<evidence type="ECO:0000256" key="1">
    <source>
        <dbReference type="SAM" id="SignalP"/>
    </source>
</evidence>
<keyword evidence="1" id="KW-0732">Signal</keyword>
<sequence>MKRLIVSGISSIAAIAFAVTIPGCEQPINENSYSVDHWLNDPDPCIRQTAAAIVASTQPWPNERQDASGKVVEFDAWYGNVRYRIPAGVPIIKSGFVPRSHPLIYSTVSGHISQLLPNVNLAQFGNLPATISGHIHCDAGKKLQVPPQFAWLAAATTAKAIKSTISEIAASRGGSRPQTRILESIDMVEINSTEGRRVYFPRTVELSQTVEGERLVAGIVCDAHDPQKGLDITKTCQAWMLISPGIWLEFQVYQQFLPLVPQLHREFLYLFAKSQSRRSAGDKAANLRR</sequence>